<keyword evidence="2" id="KW-1185">Reference proteome</keyword>
<organism evidence="1 2">
    <name type="scientific">Pristionchus mayeri</name>
    <dbReference type="NCBI Taxonomy" id="1317129"/>
    <lineage>
        <taxon>Eukaryota</taxon>
        <taxon>Metazoa</taxon>
        <taxon>Ecdysozoa</taxon>
        <taxon>Nematoda</taxon>
        <taxon>Chromadorea</taxon>
        <taxon>Rhabditida</taxon>
        <taxon>Rhabditina</taxon>
        <taxon>Diplogasteromorpha</taxon>
        <taxon>Diplogasteroidea</taxon>
        <taxon>Neodiplogasteridae</taxon>
        <taxon>Pristionchus</taxon>
    </lineage>
</organism>
<name>A0AAN5C9J2_9BILA</name>
<evidence type="ECO:0000313" key="1">
    <source>
        <dbReference type="EMBL" id="GMR35720.1"/>
    </source>
</evidence>
<dbReference type="PANTHER" id="PTHR31024">
    <property type="entry name" value="C-TYPE LECTIN"/>
    <property type="match status" value="1"/>
</dbReference>
<feature type="non-terminal residue" evidence="1">
    <location>
        <position position="232"/>
    </location>
</feature>
<dbReference type="SUPFAM" id="SSF53300">
    <property type="entry name" value="vWA-like"/>
    <property type="match status" value="1"/>
</dbReference>
<dbReference type="PANTHER" id="PTHR31024:SF3">
    <property type="entry name" value="C-TYPE LECTIN-RELATED"/>
    <property type="match status" value="1"/>
</dbReference>
<accession>A0AAN5C9J2</accession>
<dbReference type="Gene3D" id="3.40.50.410">
    <property type="entry name" value="von Willebrand factor, type A domain"/>
    <property type="match status" value="1"/>
</dbReference>
<feature type="non-terminal residue" evidence="1">
    <location>
        <position position="1"/>
    </location>
</feature>
<reference evidence="2" key="1">
    <citation type="submission" date="2022-10" db="EMBL/GenBank/DDBJ databases">
        <title>Genome assembly of Pristionchus species.</title>
        <authorList>
            <person name="Yoshida K."/>
            <person name="Sommer R.J."/>
        </authorList>
    </citation>
    <scope>NUCLEOTIDE SEQUENCE [LARGE SCALE GENOMIC DNA]</scope>
    <source>
        <strain evidence="2">RS5460</strain>
    </source>
</reference>
<gene>
    <name evidence="1" type="ORF">PMAYCL1PPCAC_05915</name>
</gene>
<dbReference type="InterPro" id="IPR036465">
    <property type="entry name" value="vWFA_dom_sf"/>
</dbReference>
<comment type="caution">
    <text evidence="1">The sequence shown here is derived from an EMBL/GenBank/DDBJ whole genome shotgun (WGS) entry which is preliminary data.</text>
</comment>
<dbReference type="EMBL" id="BTRK01000002">
    <property type="protein sequence ID" value="GMR35720.1"/>
    <property type="molecule type" value="Genomic_DNA"/>
</dbReference>
<dbReference type="Proteomes" id="UP001328107">
    <property type="component" value="Unassembled WGS sequence"/>
</dbReference>
<protein>
    <submittedName>
        <fullName evidence="1">Uncharacterized protein</fullName>
    </submittedName>
</protein>
<evidence type="ECO:0000313" key="2">
    <source>
        <dbReference type="Proteomes" id="UP001328107"/>
    </source>
</evidence>
<dbReference type="AlphaFoldDB" id="A0AAN5C9J2"/>
<sequence length="232" mass="25844">QAATLVDSLIAEDDRDLLITDPTASFYTRIGVIAMSDTAEVLYSLNMTKTDKMSEKVNIKAGISEIDVVDAFQAAVDVFDDGIVSQPYRAIVRHVIYYMTDSDPKTKLPNFMENFKESQGVIIVNNFVKDGVTERPGLKNLASEGYYFTDLHENVMKNMQVFCKGSYFSKCETVLFQQTVSVILIDILMLEATLRRLPMAVAITRSHTGASFSNARWYCASHRGGTIAVAHD</sequence>
<proteinExistence type="predicted"/>